<dbReference type="Proteomes" id="UP000479710">
    <property type="component" value="Unassembled WGS sequence"/>
</dbReference>
<gene>
    <name evidence="2" type="ORF">E2562_025242</name>
</gene>
<feature type="transmembrane region" description="Helical" evidence="1">
    <location>
        <begin position="29"/>
        <end position="52"/>
    </location>
</feature>
<name>A0A6G1BYN0_9ORYZ</name>
<dbReference type="EMBL" id="SPHZ02000011">
    <property type="protein sequence ID" value="KAF0893445.1"/>
    <property type="molecule type" value="Genomic_DNA"/>
</dbReference>
<keyword evidence="3" id="KW-1185">Reference proteome</keyword>
<evidence type="ECO:0000256" key="1">
    <source>
        <dbReference type="SAM" id="Phobius"/>
    </source>
</evidence>
<keyword evidence="1" id="KW-1133">Transmembrane helix</keyword>
<evidence type="ECO:0000313" key="2">
    <source>
        <dbReference type="EMBL" id="KAF0893445.1"/>
    </source>
</evidence>
<keyword evidence="1" id="KW-0472">Membrane</keyword>
<comment type="caution">
    <text evidence="2">The sequence shown here is derived from an EMBL/GenBank/DDBJ whole genome shotgun (WGS) entry which is preliminary data.</text>
</comment>
<reference evidence="2 3" key="1">
    <citation type="submission" date="2019-11" db="EMBL/GenBank/DDBJ databases">
        <title>Whole genome sequence of Oryza granulata.</title>
        <authorList>
            <person name="Li W."/>
        </authorList>
    </citation>
    <scope>NUCLEOTIDE SEQUENCE [LARGE SCALE GENOMIC DNA]</scope>
    <source>
        <strain evidence="3">cv. Menghai</strain>
        <tissue evidence="2">Leaf</tissue>
    </source>
</reference>
<proteinExistence type="predicted"/>
<sequence>MVVVIPAYRPSPVSIHSVVPDASILSSSIGASVLSPFVLGVLVVVGLTVAIYTGATFPPQPRSVIDTAARRSAVAVS</sequence>
<accession>A0A6G1BYN0</accession>
<keyword evidence="1" id="KW-0812">Transmembrane</keyword>
<evidence type="ECO:0000313" key="3">
    <source>
        <dbReference type="Proteomes" id="UP000479710"/>
    </source>
</evidence>
<organism evidence="2 3">
    <name type="scientific">Oryza meyeriana var. granulata</name>
    <dbReference type="NCBI Taxonomy" id="110450"/>
    <lineage>
        <taxon>Eukaryota</taxon>
        <taxon>Viridiplantae</taxon>
        <taxon>Streptophyta</taxon>
        <taxon>Embryophyta</taxon>
        <taxon>Tracheophyta</taxon>
        <taxon>Spermatophyta</taxon>
        <taxon>Magnoliopsida</taxon>
        <taxon>Liliopsida</taxon>
        <taxon>Poales</taxon>
        <taxon>Poaceae</taxon>
        <taxon>BOP clade</taxon>
        <taxon>Oryzoideae</taxon>
        <taxon>Oryzeae</taxon>
        <taxon>Oryzinae</taxon>
        <taxon>Oryza</taxon>
        <taxon>Oryza meyeriana</taxon>
    </lineage>
</organism>
<dbReference type="AlphaFoldDB" id="A0A6G1BYN0"/>
<protein>
    <submittedName>
        <fullName evidence="2">Uncharacterized protein</fullName>
    </submittedName>
</protein>